<sequence>MTFTKHLMGAAATIALTAGMAQADAHAANPGLIIDLGGKFDKSFNESAYNGAQRWAEETGADYAETELANEAQREQTMRRMAERGANPVVVLGFANASTLEVVAPDYPETEFVIVDMVVDQPNVKSIVFSEHEGSYLVGMMAAMASESGTVSFVGGMDVPLISKFACGYAQGAKAVNPDINVIVNMTGTTPAAWNDPVKGAELTRSQISQGSDVVFAAAGGTGIGVLQAAADEGILSIGVDSNQNYLHPGSVLTSMVKRVDNAVYDSFTQAMNDALEPGIMVMGLENEGVGYAMDDNNADLVTAEMQAAVDAAKQQIIAGEIEVHDYLSDNSCPAF</sequence>
<dbReference type="InterPro" id="IPR050957">
    <property type="entry name" value="BMP_lipoprotein"/>
</dbReference>
<comment type="subcellular location">
    <subcellularLocation>
        <location evidence="1">Cell membrane</location>
        <topology evidence="1">Lipid-anchor</topology>
    </subcellularLocation>
</comment>
<dbReference type="PANTHER" id="PTHR34296:SF2">
    <property type="entry name" value="ABC TRANSPORTER GUANOSINE-BINDING PROTEIN NUPN"/>
    <property type="match status" value="1"/>
</dbReference>
<evidence type="ECO:0000256" key="7">
    <source>
        <dbReference type="SAM" id="SignalP"/>
    </source>
</evidence>
<evidence type="ECO:0000256" key="2">
    <source>
        <dbReference type="ARBA" id="ARBA00008610"/>
    </source>
</evidence>
<comment type="similarity">
    <text evidence="2">Belongs to the BMP lipoprotein family.</text>
</comment>
<feature type="signal peptide" evidence="7">
    <location>
        <begin position="1"/>
        <end position="23"/>
    </location>
</feature>
<keyword evidence="5" id="KW-0472">Membrane</keyword>
<evidence type="ECO:0000313" key="9">
    <source>
        <dbReference type="EMBL" id="WGH80050.1"/>
    </source>
</evidence>
<dbReference type="SUPFAM" id="SSF53822">
    <property type="entry name" value="Periplasmic binding protein-like I"/>
    <property type="match status" value="1"/>
</dbReference>
<name>A0ABY8LFH0_9RHOB</name>
<evidence type="ECO:0000256" key="3">
    <source>
        <dbReference type="ARBA" id="ARBA00022475"/>
    </source>
</evidence>
<protein>
    <submittedName>
        <fullName evidence="9">BMP family ABC transporter substrate-binding protein</fullName>
    </submittedName>
</protein>
<dbReference type="EMBL" id="CP122537">
    <property type="protein sequence ID" value="WGH80050.1"/>
    <property type="molecule type" value="Genomic_DNA"/>
</dbReference>
<keyword evidence="6" id="KW-0449">Lipoprotein</keyword>
<dbReference type="InterPro" id="IPR028082">
    <property type="entry name" value="Peripla_BP_I"/>
</dbReference>
<dbReference type="CDD" id="cd06354">
    <property type="entry name" value="PBP1_PrnA-like"/>
    <property type="match status" value="1"/>
</dbReference>
<evidence type="ECO:0000256" key="6">
    <source>
        <dbReference type="ARBA" id="ARBA00023288"/>
    </source>
</evidence>
<evidence type="ECO:0000256" key="5">
    <source>
        <dbReference type="ARBA" id="ARBA00023136"/>
    </source>
</evidence>
<accession>A0ABY8LFH0</accession>
<evidence type="ECO:0000259" key="8">
    <source>
        <dbReference type="Pfam" id="PF02608"/>
    </source>
</evidence>
<keyword evidence="3" id="KW-1003">Cell membrane</keyword>
<feature type="domain" description="ABC transporter substrate-binding protein PnrA-like" evidence="8">
    <location>
        <begin position="37"/>
        <end position="325"/>
    </location>
</feature>
<evidence type="ECO:0000313" key="10">
    <source>
        <dbReference type="Proteomes" id="UP001243420"/>
    </source>
</evidence>
<dbReference type="PANTHER" id="PTHR34296">
    <property type="entry name" value="TRANSCRIPTIONAL ACTIVATOR PROTEIN MED"/>
    <property type="match status" value="1"/>
</dbReference>
<keyword evidence="10" id="KW-1185">Reference proteome</keyword>
<proteinExistence type="inferred from homology"/>
<dbReference type="Pfam" id="PF02608">
    <property type="entry name" value="Bmp"/>
    <property type="match status" value="1"/>
</dbReference>
<evidence type="ECO:0000256" key="1">
    <source>
        <dbReference type="ARBA" id="ARBA00004193"/>
    </source>
</evidence>
<gene>
    <name evidence="9" type="ORF">P8627_07250</name>
</gene>
<dbReference type="RefSeq" id="WP_279967089.1">
    <property type="nucleotide sequence ID" value="NZ_CP122537.1"/>
</dbReference>
<keyword evidence="4 7" id="KW-0732">Signal</keyword>
<organism evidence="9 10">
    <name type="scientific">Jannaschia ovalis</name>
    <dbReference type="NCBI Taxonomy" id="3038773"/>
    <lineage>
        <taxon>Bacteria</taxon>
        <taxon>Pseudomonadati</taxon>
        <taxon>Pseudomonadota</taxon>
        <taxon>Alphaproteobacteria</taxon>
        <taxon>Rhodobacterales</taxon>
        <taxon>Roseobacteraceae</taxon>
        <taxon>Jannaschia</taxon>
    </lineage>
</organism>
<feature type="chain" id="PRO_5047313310" evidence="7">
    <location>
        <begin position="24"/>
        <end position="336"/>
    </location>
</feature>
<dbReference type="Proteomes" id="UP001243420">
    <property type="component" value="Chromosome"/>
</dbReference>
<evidence type="ECO:0000256" key="4">
    <source>
        <dbReference type="ARBA" id="ARBA00022729"/>
    </source>
</evidence>
<reference evidence="9 10" key="1">
    <citation type="submission" date="2023-04" db="EMBL/GenBank/DDBJ databases">
        <title>Jannaschia ovalis sp. nov., a marine bacterium isolated from sea tidal flat.</title>
        <authorList>
            <person name="Kwon D.Y."/>
            <person name="Kim J.-J."/>
        </authorList>
    </citation>
    <scope>NUCLEOTIDE SEQUENCE [LARGE SCALE GENOMIC DNA]</scope>
    <source>
        <strain evidence="9 10">GRR-S6-38</strain>
    </source>
</reference>
<dbReference type="Gene3D" id="3.40.50.2300">
    <property type="match status" value="2"/>
</dbReference>
<dbReference type="InterPro" id="IPR003760">
    <property type="entry name" value="PnrA-like"/>
</dbReference>